<evidence type="ECO:0000313" key="2">
    <source>
        <dbReference type="EMBL" id="GAP37326.1"/>
    </source>
</evidence>
<reference evidence="3" key="1">
    <citation type="submission" date="2015-07" db="EMBL/GenBank/DDBJ databases">
        <title>Discovery of a poly(ethylene terephthalate assimilation.</title>
        <authorList>
            <person name="Yoshida S."/>
            <person name="Hiraga K."/>
            <person name="Takehana T."/>
            <person name="Taniguchi I."/>
            <person name="Yamaji H."/>
            <person name="Maeda Y."/>
            <person name="Toyohara K."/>
            <person name="Miyamoto K."/>
            <person name="Kimura Y."/>
            <person name="Oda K."/>
        </authorList>
    </citation>
    <scope>NUCLEOTIDE SEQUENCE [LARGE SCALE GENOMIC DNA]</scope>
    <source>
        <strain evidence="3">NBRC 110686 / TISTR 2288 / 201-F6</strain>
    </source>
</reference>
<feature type="compositionally biased region" description="Gly residues" evidence="1">
    <location>
        <begin position="37"/>
        <end position="53"/>
    </location>
</feature>
<accession>A0A0K8P408</accession>
<evidence type="ECO:0000313" key="3">
    <source>
        <dbReference type="Proteomes" id="UP000037660"/>
    </source>
</evidence>
<dbReference type="EMBL" id="BBYR01000045">
    <property type="protein sequence ID" value="GAP37326.1"/>
    <property type="molecule type" value="Genomic_DNA"/>
</dbReference>
<keyword evidence="3" id="KW-1185">Reference proteome</keyword>
<feature type="region of interest" description="Disordered" evidence="1">
    <location>
        <begin position="1"/>
        <end position="53"/>
    </location>
</feature>
<feature type="compositionally biased region" description="Basic and acidic residues" evidence="1">
    <location>
        <begin position="11"/>
        <end position="32"/>
    </location>
</feature>
<gene>
    <name evidence="2" type="ORF">ISF6_3181</name>
</gene>
<proteinExistence type="predicted"/>
<protein>
    <submittedName>
        <fullName evidence="2">Uncharacterized protein</fullName>
    </submittedName>
</protein>
<reference evidence="2 3" key="2">
    <citation type="journal article" date="2016" name="Science">
        <title>A bacterium that degrades and assimilates poly(ethylene terephthalate).</title>
        <authorList>
            <person name="Yoshida S."/>
            <person name="Hiraga K."/>
            <person name="Takehana T."/>
            <person name="Taniguchi I."/>
            <person name="Yamaji H."/>
            <person name="Maeda Y."/>
            <person name="Toyohara K."/>
            <person name="Miyamoto K."/>
            <person name="Kimura Y."/>
            <person name="Oda K."/>
        </authorList>
    </citation>
    <scope>NUCLEOTIDE SEQUENCE [LARGE SCALE GENOMIC DNA]</scope>
    <source>
        <strain evidence="3">NBRC 110686 / TISTR 2288 / 201-F6</strain>
    </source>
</reference>
<dbReference type="STRING" id="1547922.ISF6_3181"/>
<name>A0A0K8P408_PISS1</name>
<comment type="caution">
    <text evidence="2">The sequence shown here is derived from an EMBL/GenBank/DDBJ whole genome shotgun (WGS) entry which is preliminary data.</text>
</comment>
<evidence type="ECO:0000256" key="1">
    <source>
        <dbReference type="SAM" id="MobiDB-lite"/>
    </source>
</evidence>
<organism evidence="2 3">
    <name type="scientific">Piscinibacter sakaiensis</name>
    <name type="common">Ideonella sakaiensis</name>
    <dbReference type="NCBI Taxonomy" id="1547922"/>
    <lineage>
        <taxon>Bacteria</taxon>
        <taxon>Pseudomonadati</taxon>
        <taxon>Pseudomonadota</taxon>
        <taxon>Betaproteobacteria</taxon>
        <taxon>Burkholderiales</taxon>
        <taxon>Sphaerotilaceae</taxon>
        <taxon>Piscinibacter</taxon>
    </lineage>
</organism>
<dbReference type="AlphaFoldDB" id="A0A0K8P408"/>
<sequence length="53" mass="5340">MRASVGGLGERWSKSRAGEGDSARRRPADGTDRAGAWAGGAGPIRGGAAGRRC</sequence>
<dbReference type="Proteomes" id="UP000037660">
    <property type="component" value="Unassembled WGS sequence"/>
</dbReference>